<dbReference type="PANTHER" id="PTHR30258">
    <property type="entry name" value="TYPE II SECRETION SYSTEM PROTEIN GSPE-RELATED"/>
    <property type="match status" value="1"/>
</dbReference>
<keyword evidence="2" id="KW-0547">Nucleotide-binding</keyword>
<evidence type="ECO:0000313" key="6">
    <source>
        <dbReference type="EMBL" id="GEL59757.1"/>
    </source>
</evidence>
<reference evidence="5 7" key="1">
    <citation type="submission" date="2012-11" db="EMBL/GenBank/DDBJ databases">
        <title>Whole genome sequence of Acetobacter cibinongensis 4H-1.</title>
        <authorList>
            <person name="Azuma Y."/>
            <person name="Higashiura N."/>
            <person name="Hirakawa H."/>
            <person name="Matsushita K."/>
        </authorList>
    </citation>
    <scope>NUCLEOTIDE SEQUENCE [LARGE SCALE GENOMIC DNA]</scope>
    <source>
        <strain evidence="5 7">4H-1</strain>
    </source>
</reference>
<evidence type="ECO:0000256" key="2">
    <source>
        <dbReference type="ARBA" id="ARBA00022741"/>
    </source>
</evidence>
<dbReference type="Proteomes" id="UP000032671">
    <property type="component" value="Unassembled WGS sequence"/>
</dbReference>
<keyword evidence="3" id="KW-0067">ATP-binding</keyword>
<keyword evidence="8" id="KW-1185">Reference proteome</keyword>
<dbReference type="Gene3D" id="1.10.40.70">
    <property type="match status" value="1"/>
</dbReference>
<dbReference type="FunFam" id="3.30.450.90:FF:000001">
    <property type="entry name" value="Type II secretion system ATPase GspE"/>
    <property type="match status" value="1"/>
</dbReference>
<sequence length="589" mass="63338">MSVSILPAPGTRAQAETRLADTLMQAGTCDAAVLERARRVATENRQALPTILLQLGLVSEAALATAYATLTGHSVVSATALAALEEPVFPDILAAPFLRQASAVPLACENGILLLAMADPLDDFVVQAVSLAVSLPVRPMAALPVDLEAALSRLYPATLAADSPDTEEGTAEGDPLEEDADRLKDLASEAPVIRLVNQIIFRAVETHASDIHFEPFEDRLGVRFRYDGVLHEMESQPARLIAAVISRIKIMARLDIAERRLPQDGRIKLAVRGRAVDFRVSTIPALHGESVVMRVLDRGSVKFEYGRLGLSPGVIAQFRAALEEPNGIVLVTGPTGSGKTTTLYTGLAQLNVTERKVVTIEDPIEYQLAGINQIQIRPQIGLTFATLLRAILRQDPDVIMVGEIRDLETAQIAAQAALTGHLVLSTLHTNSAAAAITRLRDMGLEDYLQTAVLRGVLAQRLVRGLCHSCRTPLQLDAVVAERLGVPAERAASLWQAVGCPECRHTGYRGRIAIAEYLVPSPAIVRLILARADHTAIERQAAEEGMKTLFQAGIDAACEGETTVEEVMRIIRAETETRPDMAPVSGAANE</sequence>
<dbReference type="InterPro" id="IPR037257">
    <property type="entry name" value="T2SS_E_N_sf"/>
</dbReference>
<dbReference type="Proteomes" id="UP000321891">
    <property type="component" value="Unassembled WGS sequence"/>
</dbReference>
<dbReference type="InterPro" id="IPR007831">
    <property type="entry name" value="T2SS_GspE_N"/>
</dbReference>
<protein>
    <submittedName>
        <fullName evidence="5">Secretion system type II kinase GspE</fullName>
    </submittedName>
    <submittedName>
        <fullName evidence="6">Type II secretion system protein E</fullName>
    </submittedName>
</protein>
<dbReference type="FunFam" id="3.40.50.300:FF:000398">
    <property type="entry name" value="Type IV pilus assembly ATPase PilB"/>
    <property type="match status" value="1"/>
</dbReference>
<dbReference type="InterPro" id="IPR027417">
    <property type="entry name" value="P-loop_NTPase"/>
</dbReference>
<dbReference type="GO" id="GO:0005886">
    <property type="term" value="C:plasma membrane"/>
    <property type="evidence" value="ECO:0007669"/>
    <property type="project" value="TreeGrafter"/>
</dbReference>
<dbReference type="SUPFAM" id="SSF52540">
    <property type="entry name" value="P-loop containing nucleoside triphosphate hydrolases"/>
    <property type="match status" value="1"/>
</dbReference>
<dbReference type="InterPro" id="IPR003593">
    <property type="entry name" value="AAA+_ATPase"/>
</dbReference>
<dbReference type="Pfam" id="PF00437">
    <property type="entry name" value="T2SSE"/>
    <property type="match status" value="1"/>
</dbReference>
<accession>A0A0D6N540</accession>
<evidence type="ECO:0000313" key="5">
    <source>
        <dbReference type="EMBL" id="GAN60631.1"/>
    </source>
</evidence>
<dbReference type="Gene3D" id="3.40.50.300">
    <property type="entry name" value="P-loop containing nucleotide triphosphate hydrolases"/>
    <property type="match status" value="1"/>
</dbReference>
<dbReference type="STRING" id="1231339.Abci_014_043"/>
<feature type="domain" description="Bacterial type II secretion system protein E" evidence="4">
    <location>
        <begin position="392"/>
        <end position="406"/>
    </location>
</feature>
<accession>A0A6N3SSZ4</accession>
<evidence type="ECO:0000259" key="4">
    <source>
        <dbReference type="PROSITE" id="PS00662"/>
    </source>
</evidence>
<evidence type="ECO:0000256" key="3">
    <source>
        <dbReference type="ARBA" id="ARBA00022840"/>
    </source>
</evidence>
<dbReference type="RefSeq" id="WP_084597593.1">
    <property type="nucleotide sequence ID" value="NZ_BAMV01000014.1"/>
</dbReference>
<dbReference type="Pfam" id="PF05157">
    <property type="entry name" value="MshEN"/>
    <property type="match status" value="1"/>
</dbReference>
<dbReference type="Gene3D" id="3.30.450.90">
    <property type="match status" value="1"/>
</dbReference>
<proteinExistence type="inferred from homology"/>
<dbReference type="GO" id="GO:0005524">
    <property type="term" value="F:ATP binding"/>
    <property type="evidence" value="ECO:0007669"/>
    <property type="project" value="UniProtKB-KW"/>
</dbReference>
<evidence type="ECO:0000313" key="7">
    <source>
        <dbReference type="Proteomes" id="UP000032671"/>
    </source>
</evidence>
<name>A0A0D6N540_9PROT</name>
<keyword evidence="5" id="KW-0418">Kinase</keyword>
<dbReference type="GO" id="GO:0016887">
    <property type="term" value="F:ATP hydrolysis activity"/>
    <property type="evidence" value="ECO:0007669"/>
    <property type="project" value="TreeGrafter"/>
</dbReference>
<dbReference type="EMBL" id="BAMV01000014">
    <property type="protein sequence ID" value="GAN60631.1"/>
    <property type="molecule type" value="Genomic_DNA"/>
</dbReference>
<dbReference type="InterPro" id="IPR001482">
    <property type="entry name" value="T2SS/T4SS_dom"/>
</dbReference>
<dbReference type="AlphaFoldDB" id="A0A0D6N540"/>
<dbReference type="EMBL" id="BJVU01000013">
    <property type="protein sequence ID" value="GEL59757.1"/>
    <property type="molecule type" value="Genomic_DNA"/>
</dbReference>
<organism evidence="5 7">
    <name type="scientific">Acetobacter cibinongensis</name>
    <dbReference type="NCBI Taxonomy" id="146475"/>
    <lineage>
        <taxon>Bacteria</taxon>
        <taxon>Pseudomonadati</taxon>
        <taxon>Pseudomonadota</taxon>
        <taxon>Alphaproteobacteria</taxon>
        <taxon>Acetobacterales</taxon>
        <taxon>Acetobacteraceae</taxon>
        <taxon>Acetobacter</taxon>
    </lineage>
</organism>
<comment type="similarity">
    <text evidence="1">Belongs to the GSP E family.</text>
</comment>
<dbReference type="GO" id="GO:0016301">
    <property type="term" value="F:kinase activity"/>
    <property type="evidence" value="ECO:0007669"/>
    <property type="project" value="UniProtKB-KW"/>
</dbReference>
<keyword evidence="5" id="KW-0808">Transferase</keyword>
<gene>
    <name evidence="6" type="primary">xpsE</name>
    <name evidence="5" type="ORF">Abci_014_043</name>
    <name evidence="6" type="ORF">ACI01nite_23590</name>
</gene>
<dbReference type="Gene3D" id="3.30.300.160">
    <property type="entry name" value="Type II secretion system, protein E, N-terminal domain"/>
    <property type="match status" value="1"/>
</dbReference>
<dbReference type="SUPFAM" id="SSF160246">
    <property type="entry name" value="EspE N-terminal domain-like"/>
    <property type="match status" value="1"/>
</dbReference>
<evidence type="ECO:0000313" key="8">
    <source>
        <dbReference type="Proteomes" id="UP000321891"/>
    </source>
</evidence>
<evidence type="ECO:0000256" key="1">
    <source>
        <dbReference type="ARBA" id="ARBA00006611"/>
    </source>
</evidence>
<comment type="caution">
    <text evidence="5">The sequence shown here is derived from an EMBL/GenBank/DDBJ whole genome shotgun (WGS) entry which is preliminary data.</text>
</comment>
<dbReference type="PROSITE" id="PS00662">
    <property type="entry name" value="T2SP_E"/>
    <property type="match status" value="1"/>
</dbReference>
<dbReference type="PANTHER" id="PTHR30258:SF2">
    <property type="entry name" value="COMG OPERON PROTEIN 1"/>
    <property type="match status" value="1"/>
</dbReference>
<dbReference type="CDD" id="cd01129">
    <property type="entry name" value="PulE-GspE-like"/>
    <property type="match status" value="1"/>
</dbReference>
<reference evidence="6 8" key="2">
    <citation type="submission" date="2019-07" db="EMBL/GenBank/DDBJ databases">
        <title>Whole genome shotgun sequence of Acetobacter cibinongensis NBRC 16605.</title>
        <authorList>
            <person name="Hosoyama A."/>
            <person name="Uohara A."/>
            <person name="Ohji S."/>
            <person name="Ichikawa N."/>
        </authorList>
    </citation>
    <scope>NUCLEOTIDE SEQUENCE [LARGE SCALE GENOMIC DNA]</scope>
    <source>
        <strain evidence="6 8">NBRC 16605</strain>
    </source>
</reference>
<dbReference type="SMART" id="SM00382">
    <property type="entry name" value="AAA"/>
    <property type="match status" value="1"/>
</dbReference>